<dbReference type="GO" id="GO:0019546">
    <property type="term" value="P:L-arginine deiminase pathway"/>
    <property type="evidence" value="ECO:0007669"/>
    <property type="project" value="TreeGrafter"/>
</dbReference>
<dbReference type="RefSeq" id="WP_051883399.1">
    <property type="nucleotide sequence ID" value="NZ_APNK01000015.1"/>
</dbReference>
<dbReference type="OrthoDB" id="9766717at2"/>
<keyword evidence="3 5" id="KW-0418">Kinase</keyword>
<comment type="caution">
    <text evidence="7">The sequence shown here is derived from an EMBL/GenBank/DDBJ whole genome shotgun (WGS) entry which is preliminary data.</text>
</comment>
<reference evidence="7 8" key="1">
    <citation type="submission" date="2013-03" db="EMBL/GenBank/DDBJ databases">
        <title>Salinisphaera hydrothermalis C41B8 Genome Sequencing.</title>
        <authorList>
            <person name="Li C."/>
            <person name="Lai Q."/>
            <person name="Shao Z."/>
        </authorList>
    </citation>
    <scope>NUCLEOTIDE SEQUENCE [LARGE SCALE GENOMIC DNA]</scope>
    <source>
        <strain evidence="7 8">C41B8</strain>
    </source>
</reference>
<dbReference type="InterPro" id="IPR001048">
    <property type="entry name" value="Asp/Glu/Uridylate_kinase"/>
</dbReference>
<dbReference type="Pfam" id="PF00696">
    <property type="entry name" value="AA_kinase"/>
    <property type="match status" value="1"/>
</dbReference>
<dbReference type="NCBIfam" id="NF009008">
    <property type="entry name" value="PRK12354.1"/>
    <property type="match status" value="1"/>
</dbReference>
<dbReference type="PANTHER" id="PTHR30409">
    <property type="entry name" value="CARBAMATE KINASE"/>
    <property type="match status" value="1"/>
</dbReference>
<dbReference type="PANTHER" id="PTHR30409:SF1">
    <property type="entry name" value="CARBAMATE KINASE-RELATED"/>
    <property type="match status" value="1"/>
</dbReference>
<dbReference type="PIRSF" id="PIRSF000723">
    <property type="entry name" value="Carbamate_kin"/>
    <property type="match status" value="1"/>
</dbReference>
<dbReference type="PATRIC" id="fig|1304275.5.peg.2210"/>
<evidence type="ECO:0000259" key="6">
    <source>
        <dbReference type="Pfam" id="PF00696"/>
    </source>
</evidence>
<gene>
    <name evidence="7" type="ORF">C41B8_10825</name>
</gene>
<keyword evidence="2 5" id="KW-0808">Transferase</keyword>
<comment type="similarity">
    <text evidence="1 5">Belongs to the carbamate kinase family.</text>
</comment>
<evidence type="ECO:0000256" key="5">
    <source>
        <dbReference type="PIRNR" id="PIRNR000723"/>
    </source>
</evidence>
<dbReference type="SUPFAM" id="SSF53633">
    <property type="entry name" value="Carbamate kinase-like"/>
    <property type="match status" value="1"/>
</dbReference>
<keyword evidence="8" id="KW-1185">Reference proteome</keyword>
<organism evidence="7 8">
    <name type="scientific">Salinisphaera hydrothermalis (strain C41B8)</name>
    <dbReference type="NCBI Taxonomy" id="1304275"/>
    <lineage>
        <taxon>Bacteria</taxon>
        <taxon>Pseudomonadati</taxon>
        <taxon>Pseudomonadota</taxon>
        <taxon>Gammaproteobacteria</taxon>
        <taxon>Salinisphaerales</taxon>
        <taxon>Salinisphaeraceae</taxon>
        <taxon>Salinisphaera</taxon>
    </lineage>
</organism>
<evidence type="ECO:0000256" key="1">
    <source>
        <dbReference type="ARBA" id="ARBA00011066"/>
    </source>
</evidence>
<dbReference type="CDD" id="cd04235">
    <property type="entry name" value="AAK_CK"/>
    <property type="match status" value="1"/>
</dbReference>
<dbReference type="AlphaFoldDB" id="A0A084IKH4"/>
<dbReference type="GO" id="GO:0008804">
    <property type="term" value="F:carbamate kinase activity"/>
    <property type="evidence" value="ECO:0007669"/>
    <property type="project" value="UniProtKB-UniRule"/>
</dbReference>
<proteinExistence type="inferred from homology"/>
<accession>A0A084IKH4</accession>
<dbReference type="InterPro" id="IPR036393">
    <property type="entry name" value="AceGlu_kinase-like_sf"/>
</dbReference>
<sequence length="316" mass="33145">MRVVVALGGNALLRRGQPLTAENQRANAAIAAEALARLVNGGHEVVIAHGNGPQVGLLALQGEAYNADELYPLDVLGAETEGMIGYLIEQELANRLPRDRGIATLLTQVEVAAADPAFQQPTKPVGPVYTQRDAEAMARQHGWSIAPDGGGYRRVVASPAPVDILELDVIALLLREGVIPICAGGGGIPVVRRDDGSYGGVEAVIDKDATSALLARCLNADALLLLTDVDAVQVDFGTPAARRIRRVSAGTLDDMTFAAGSMAPKIAAARDFVARTGGMAAIGRLEDALLLLNGRAGTRIEAGAKGECAYYWREPR</sequence>
<dbReference type="Gene3D" id="3.40.1160.10">
    <property type="entry name" value="Acetylglutamate kinase-like"/>
    <property type="match status" value="1"/>
</dbReference>
<name>A0A084IKH4_SALHC</name>
<dbReference type="GO" id="GO:0005829">
    <property type="term" value="C:cytosol"/>
    <property type="evidence" value="ECO:0007669"/>
    <property type="project" value="TreeGrafter"/>
</dbReference>
<dbReference type="NCBIfam" id="NF009007">
    <property type="entry name" value="PRK12352.1"/>
    <property type="match status" value="1"/>
</dbReference>
<dbReference type="STRING" id="1304275.C41B8_10825"/>
<evidence type="ECO:0000256" key="4">
    <source>
        <dbReference type="NCBIfam" id="TIGR00746"/>
    </source>
</evidence>
<dbReference type="NCBIfam" id="TIGR00746">
    <property type="entry name" value="arcC"/>
    <property type="match status" value="1"/>
</dbReference>
<dbReference type="eggNOG" id="COG0549">
    <property type="taxonomic scope" value="Bacteria"/>
</dbReference>
<dbReference type="PRINTS" id="PR01469">
    <property type="entry name" value="CARBMTKINASE"/>
</dbReference>
<dbReference type="InterPro" id="IPR003964">
    <property type="entry name" value="Carb_kinase"/>
</dbReference>
<evidence type="ECO:0000256" key="3">
    <source>
        <dbReference type="ARBA" id="ARBA00022777"/>
    </source>
</evidence>
<protein>
    <recommendedName>
        <fullName evidence="4 5">Carbamate kinase</fullName>
    </recommendedName>
</protein>
<dbReference type="EMBL" id="APNK01000015">
    <property type="protein sequence ID" value="KEZ77208.1"/>
    <property type="molecule type" value="Genomic_DNA"/>
</dbReference>
<evidence type="ECO:0000313" key="7">
    <source>
        <dbReference type="EMBL" id="KEZ77208.1"/>
    </source>
</evidence>
<feature type="domain" description="Aspartate/glutamate/uridylate kinase" evidence="6">
    <location>
        <begin position="1"/>
        <end position="275"/>
    </location>
</feature>
<evidence type="ECO:0000313" key="8">
    <source>
        <dbReference type="Proteomes" id="UP000028302"/>
    </source>
</evidence>
<evidence type="ECO:0000256" key="2">
    <source>
        <dbReference type="ARBA" id="ARBA00022679"/>
    </source>
</evidence>
<dbReference type="Proteomes" id="UP000028302">
    <property type="component" value="Unassembled WGS sequence"/>
</dbReference>
<dbReference type="FunFam" id="3.40.1160.10:FF:000007">
    <property type="entry name" value="Carbamate kinase"/>
    <property type="match status" value="1"/>
</dbReference>